<dbReference type="RefSeq" id="WP_058930052.1">
    <property type="nucleotide sequence ID" value="NZ_CP013747.1"/>
</dbReference>
<dbReference type="KEGG" id="psul:AU252_06685"/>
<dbReference type="AlphaFoldDB" id="A0A0U3FPY3"/>
<evidence type="ECO:0000313" key="2">
    <source>
        <dbReference type="EMBL" id="ALV40887.1"/>
    </source>
</evidence>
<feature type="transmembrane region" description="Helical" evidence="1">
    <location>
        <begin position="34"/>
        <end position="55"/>
    </location>
</feature>
<feature type="transmembrane region" description="Helical" evidence="1">
    <location>
        <begin position="302"/>
        <end position="326"/>
    </location>
</feature>
<feature type="transmembrane region" description="Helical" evidence="1">
    <location>
        <begin position="479"/>
        <end position="500"/>
    </location>
</feature>
<dbReference type="GO" id="GO:0005886">
    <property type="term" value="C:plasma membrane"/>
    <property type="evidence" value="ECO:0007669"/>
    <property type="project" value="TreeGrafter"/>
</dbReference>
<evidence type="ECO:0000256" key="1">
    <source>
        <dbReference type="SAM" id="Phobius"/>
    </source>
</evidence>
<feature type="transmembrane region" description="Helical" evidence="1">
    <location>
        <begin position="445"/>
        <end position="467"/>
    </location>
</feature>
<feature type="transmembrane region" description="Helical" evidence="1">
    <location>
        <begin position="534"/>
        <end position="555"/>
    </location>
</feature>
<dbReference type="PANTHER" id="PTHR30572:SF4">
    <property type="entry name" value="ABC TRANSPORTER PERMEASE YTRF"/>
    <property type="match status" value="1"/>
</dbReference>
<keyword evidence="1" id="KW-0812">Transmembrane</keyword>
<keyword evidence="1" id="KW-0472">Membrane</keyword>
<feature type="transmembrane region" description="Helical" evidence="1">
    <location>
        <begin position="930"/>
        <end position="951"/>
    </location>
</feature>
<dbReference type="GO" id="GO:0022857">
    <property type="term" value="F:transmembrane transporter activity"/>
    <property type="evidence" value="ECO:0007669"/>
    <property type="project" value="TreeGrafter"/>
</dbReference>
<evidence type="ECO:0008006" key="4">
    <source>
        <dbReference type="Google" id="ProtNLM"/>
    </source>
</evidence>
<organism evidence="2">
    <name type="scientific">Pseudarthrobacter sulfonivorans</name>
    <dbReference type="NCBI Taxonomy" id="121292"/>
    <lineage>
        <taxon>Bacteria</taxon>
        <taxon>Bacillati</taxon>
        <taxon>Actinomycetota</taxon>
        <taxon>Actinomycetes</taxon>
        <taxon>Micrococcales</taxon>
        <taxon>Micrococcaceae</taxon>
        <taxon>Pseudarthrobacter</taxon>
    </lineage>
</organism>
<proteinExistence type="predicted"/>
<feature type="transmembrane region" description="Helical" evidence="1">
    <location>
        <begin position="894"/>
        <end position="918"/>
    </location>
</feature>
<dbReference type="InterPro" id="IPR050250">
    <property type="entry name" value="Macrolide_Exporter_MacB"/>
</dbReference>
<name>A0A0U3FPY3_9MICC</name>
<feature type="transmembrane region" description="Helical" evidence="1">
    <location>
        <begin position="397"/>
        <end position="417"/>
    </location>
</feature>
<protein>
    <recommendedName>
        <fullName evidence="4">ABC3 transporter permease protein domain-containing protein</fullName>
    </recommendedName>
</protein>
<accession>A0A0U3FPY3</accession>
<dbReference type="STRING" id="121292.AU252_06685"/>
<evidence type="ECO:0000313" key="3">
    <source>
        <dbReference type="Proteomes" id="UP000065151"/>
    </source>
</evidence>
<gene>
    <name evidence="2" type="ORF">AU252_06685</name>
</gene>
<feature type="transmembrane region" description="Helical" evidence="1">
    <location>
        <begin position="841"/>
        <end position="861"/>
    </location>
</feature>
<sequence>MALTLAPAPGGRRQAFRVAVRMARRDIRRHKGRSLLIILLIMLPVAAMTGAVTLVQSTQETAAERVQYELGTTQARFRPMPMANGVMVQHPVEELQITTSDWDRNPDFTPTDPQDAIPAGYDVLTESTLDLTAESGAAHVRVVGRAVDATAPAFAGKYTLLDGRAPGTDAEMLVSRGLLERFGLELGEELATSAGTFVAVGTLRDAGYSDSNSIVYLKPGQGSVGAPAPASTGPVPAASAIKSTMYYLVGSEPVTWSQVLAANAVGVTVLSRSVVLNPPSQEERGPEGAGTSSSASLPLTTYAAGALLGALALLEVGLLAGAAFAVGAKGQVRELALLAATGAEIPTIRSVVMAAGLWLGGLGVAAGAAVGLVAAAGVVMVARLNGSVRFPGFHPDALLTVLVMVMGYVACLLAALAPARQVARQAVLGALKSGRAPAPAGKKSAVVGAVLLGVAAASLAAGTWLAVSSEDPDVFSSRTPVIVWFLLGGAVLGVTSLVLLTGKMVALLAKPAGGLPLAARMAARDSSRNRSRTVPAVAAVLAAATLASAGMVLAASQQANEQQNHNWSALQNQAVLPLSVWQPLLADGTMPDPLRIDPAAVVSALDGAVDTVEWTGVLRTAAIRNCEMQPDLVDASPAQTPTSSCLQYSLATPEGNACPVTAGGRVLDPEDWRCQGPMRPYESQGRADSIVVGTADDIERLFGTAPTGEARDVLAAGGMVVTNPVFVRDGQASLVARDVRKPARADPATGAFQGYEETARKTDVAAAVLEPAVNVPYYGVVSPEAAAAAGMRVDDSALLVQFSAYPDAAQADKISEALASIYKDRYGTPYVERGPAQDDSLILWSIVGLGALITLSAAGITTGLSMADSRKDHVTLAGVGAAPRLRKALAGSQALMTAGLGTVLGSVAGIVPAVLLVTATGMARTAVVPWLQLVALLIAVPLTGAALAWLFTRARLPVSRREVGT</sequence>
<dbReference type="EMBL" id="CP013747">
    <property type="protein sequence ID" value="ALV40887.1"/>
    <property type="molecule type" value="Genomic_DNA"/>
</dbReference>
<dbReference type="Proteomes" id="UP000065151">
    <property type="component" value="Chromosome"/>
</dbReference>
<feature type="transmembrane region" description="Helical" evidence="1">
    <location>
        <begin position="357"/>
        <end position="382"/>
    </location>
</feature>
<keyword evidence="1" id="KW-1133">Transmembrane helix</keyword>
<reference evidence="2 3" key="1">
    <citation type="submission" date="2015-12" db="EMBL/GenBank/DDBJ databases">
        <authorList>
            <person name="Shamseldin A."/>
            <person name="Moawad H."/>
            <person name="Abd El-Rahim W.M."/>
            <person name="Sadowsky M.J."/>
        </authorList>
    </citation>
    <scope>NUCLEOTIDE SEQUENCE [LARGE SCALE GENOMIC DNA]</scope>
    <source>
        <strain evidence="2 3">Ar51</strain>
    </source>
</reference>
<dbReference type="PANTHER" id="PTHR30572">
    <property type="entry name" value="MEMBRANE COMPONENT OF TRANSPORTER-RELATED"/>
    <property type="match status" value="1"/>
</dbReference>